<dbReference type="PROSITE" id="PS50181">
    <property type="entry name" value="FBOX"/>
    <property type="match status" value="1"/>
</dbReference>
<feature type="signal peptide" evidence="1">
    <location>
        <begin position="1"/>
        <end position="16"/>
    </location>
</feature>
<evidence type="ECO:0000313" key="3">
    <source>
        <dbReference type="EMBL" id="WOL00633.1"/>
    </source>
</evidence>
<evidence type="ECO:0000259" key="2">
    <source>
        <dbReference type="PROSITE" id="PS50181"/>
    </source>
</evidence>
<sequence length="401" mass="46331">MLFLLVSFFSFALLLSKSLPLHPLPPWASDMRLLSILFCQELLSSLLQLFKRCRPFGGRTIISVSPSTMPPRKRCAQKVWSMEEPAEISVLDLPELALECILGRLTPAGLSNMAAVCSSLRERCKSDHLWEKHMKEKWGRVIGHAAHRDWKLYLASKRESTAGVARIDRRNNWIGLLFSCALPIPWLNSRVESGSKTTSPLPDESIMSWYQSLESGKLWFPAQVYNREHGHVGFMLSCYDAEVCYDCRSDTFYARYPPHGRRTSVIEEGVQWDRLRAPPVDTPAHSLHISDCLNDLHPGDYVEIQWRRNKEFPYGWWYGVIGHLEPCDGNEHFCRCHLSDTVILEFKQYTPGSRWRHTSINRKDHREKGNEADGFYGGIRKLQSKDEISKWRQLWPTDVLE</sequence>
<dbReference type="Proteomes" id="UP001327560">
    <property type="component" value="Chromosome 3"/>
</dbReference>
<proteinExistence type="predicted"/>
<dbReference type="PANTHER" id="PTHR31482">
    <property type="entry name" value="ESTS AU081301(E20138)"/>
    <property type="match status" value="1"/>
</dbReference>
<dbReference type="EMBL" id="CP136892">
    <property type="protein sequence ID" value="WOL00633.1"/>
    <property type="molecule type" value="Genomic_DNA"/>
</dbReference>
<evidence type="ECO:0000256" key="1">
    <source>
        <dbReference type="SAM" id="SignalP"/>
    </source>
</evidence>
<protein>
    <recommendedName>
        <fullName evidence="2">F-box domain-containing protein</fullName>
    </recommendedName>
</protein>
<dbReference type="AlphaFoldDB" id="A0AAQ3K2B7"/>
<accession>A0AAQ3K2B7</accession>
<dbReference type="InterPro" id="IPR001810">
    <property type="entry name" value="F-box_dom"/>
</dbReference>
<dbReference type="PANTHER" id="PTHR31482:SF18">
    <property type="entry name" value="ESTS AU081301(E20138)"/>
    <property type="match status" value="1"/>
</dbReference>
<dbReference type="Pfam" id="PF12937">
    <property type="entry name" value="F-box-like"/>
    <property type="match status" value="1"/>
</dbReference>
<dbReference type="SUPFAM" id="SSF81383">
    <property type="entry name" value="F-box domain"/>
    <property type="match status" value="1"/>
</dbReference>
<dbReference type="InterPro" id="IPR036047">
    <property type="entry name" value="F-box-like_dom_sf"/>
</dbReference>
<evidence type="ECO:0000313" key="4">
    <source>
        <dbReference type="Proteomes" id="UP001327560"/>
    </source>
</evidence>
<reference evidence="3 4" key="1">
    <citation type="submission" date="2023-10" db="EMBL/GenBank/DDBJ databases">
        <title>Chromosome-scale genome assembly provides insights into flower coloration mechanisms of Canna indica.</title>
        <authorList>
            <person name="Li C."/>
        </authorList>
    </citation>
    <scope>NUCLEOTIDE SEQUENCE [LARGE SCALE GENOMIC DNA]</scope>
    <source>
        <tissue evidence="3">Flower</tissue>
    </source>
</reference>
<dbReference type="Gene3D" id="1.20.1280.50">
    <property type="match status" value="1"/>
</dbReference>
<gene>
    <name evidence="3" type="ORF">Cni_G09346</name>
</gene>
<feature type="domain" description="F-box" evidence="2">
    <location>
        <begin position="87"/>
        <end position="133"/>
    </location>
</feature>
<organism evidence="3 4">
    <name type="scientific">Canna indica</name>
    <name type="common">Indian-shot</name>
    <dbReference type="NCBI Taxonomy" id="4628"/>
    <lineage>
        <taxon>Eukaryota</taxon>
        <taxon>Viridiplantae</taxon>
        <taxon>Streptophyta</taxon>
        <taxon>Embryophyta</taxon>
        <taxon>Tracheophyta</taxon>
        <taxon>Spermatophyta</taxon>
        <taxon>Magnoliopsida</taxon>
        <taxon>Liliopsida</taxon>
        <taxon>Zingiberales</taxon>
        <taxon>Cannaceae</taxon>
        <taxon>Canna</taxon>
    </lineage>
</organism>
<keyword evidence="1" id="KW-0732">Signal</keyword>
<feature type="chain" id="PRO_5042944256" description="F-box domain-containing protein" evidence="1">
    <location>
        <begin position="17"/>
        <end position="401"/>
    </location>
</feature>
<keyword evidence="4" id="KW-1185">Reference proteome</keyword>
<name>A0AAQ3K2B7_9LILI</name>